<evidence type="ECO:0000259" key="2">
    <source>
        <dbReference type="Pfam" id="PF10579"/>
    </source>
</evidence>
<comment type="caution">
    <text evidence="4">The sequence shown here is derived from an EMBL/GenBank/DDBJ whole genome shotgun (WGS) entry which is preliminary data.</text>
</comment>
<feature type="domain" description="Rapsyn myristoylation/linker region N-terminal" evidence="2">
    <location>
        <begin position="49"/>
        <end position="124"/>
    </location>
</feature>
<evidence type="ECO:0000256" key="1">
    <source>
        <dbReference type="PROSITE-ProRule" id="PRU00339"/>
    </source>
</evidence>
<dbReference type="SMART" id="SM00028">
    <property type="entry name" value="TPR"/>
    <property type="match status" value="12"/>
</dbReference>
<dbReference type="GO" id="GO:0043495">
    <property type="term" value="F:protein-membrane adaptor activity"/>
    <property type="evidence" value="ECO:0007669"/>
    <property type="project" value="InterPro"/>
</dbReference>
<protein>
    <submittedName>
        <fullName evidence="4">Tetratricopeptide repeat protein</fullName>
    </submittedName>
</protein>
<dbReference type="Proteomes" id="UP000641646">
    <property type="component" value="Unassembled WGS sequence"/>
</dbReference>
<dbReference type="AlphaFoldDB" id="A0A926VIM6"/>
<feature type="repeat" description="TPR" evidence="1">
    <location>
        <begin position="327"/>
        <end position="360"/>
    </location>
</feature>
<feature type="repeat" description="TPR" evidence="1">
    <location>
        <begin position="287"/>
        <end position="320"/>
    </location>
</feature>
<dbReference type="EMBL" id="JACJPW010000087">
    <property type="protein sequence ID" value="MBD2184547.1"/>
    <property type="molecule type" value="Genomic_DNA"/>
</dbReference>
<dbReference type="PROSITE" id="PS50293">
    <property type="entry name" value="TPR_REGION"/>
    <property type="match status" value="1"/>
</dbReference>
<dbReference type="SUPFAM" id="SSF48452">
    <property type="entry name" value="TPR-like"/>
    <property type="match status" value="3"/>
</dbReference>
<feature type="repeat" description="TPR" evidence="1">
    <location>
        <begin position="127"/>
        <end position="160"/>
    </location>
</feature>
<dbReference type="Pfam" id="PF12770">
    <property type="entry name" value="CHAT"/>
    <property type="match status" value="1"/>
</dbReference>
<feature type="repeat" description="TPR" evidence="1">
    <location>
        <begin position="167"/>
        <end position="200"/>
    </location>
</feature>
<reference evidence="4" key="1">
    <citation type="journal article" date="2015" name="ISME J.">
        <title>Draft Genome Sequence of Streptomyces incarnatus NRRL8089, which Produces the Nucleoside Antibiotic Sinefungin.</title>
        <authorList>
            <person name="Oshima K."/>
            <person name="Hattori M."/>
            <person name="Shimizu H."/>
            <person name="Fukuda K."/>
            <person name="Nemoto M."/>
            <person name="Inagaki K."/>
            <person name="Tamura T."/>
        </authorList>
    </citation>
    <scope>NUCLEOTIDE SEQUENCE</scope>
    <source>
        <strain evidence="4">FACHB-1375</strain>
    </source>
</reference>
<dbReference type="PROSITE" id="PS50005">
    <property type="entry name" value="TPR"/>
    <property type="match status" value="8"/>
</dbReference>
<feature type="repeat" description="TPR" evidence="1">
    <location>
        <begin position="367"/>
        <end position="400"/>
    </location>
</feature>
<dbReference type="InterPro" id="IPR019568">
    <property type="entry name" value="Rapsyn_myristoylation/link_N"/>
</dbReference>
<dbReference type="InterPro" id="IPR024983">
    <property type="entry name" value="CHAT_dom"/>
</dbReference>
<feature type="repeat" description="TPR" evidence="1">
    <location>
        <begin position="207"/>
        <end position="240"/>
    </location>
</feature>
<evidence type="ECO:0000259" key="3">
    <source>
        <dbReference type="Pfam" id="PF12770"/>
    </source>
</evidence>
<evidence type="ECO:0000313" key="4">
    <source>
        <dbReference type="EMBL" id="MBD2184547.1"/>
    </source>
</evidence>
<gene>
    <name evidence="4" type="ORF">H6G03_26340</name>
</gene>
<dbReference type="PANTHER" id="PTHR10098">
    <property type="entry name" value="RAPSYN-RELATED"/>
    <property type="match status" value="1"/>
</dbReference>
<organism evidence="4 5">
    <name type="scientific">Aerosakkonema funiforme FACHB-1375</name>
    <dbReference type="NCBI Taxonomy" id="2949571"/>
    <lineage>
        <taxon>Bacteria</taxon>
        <taxon>Bacillati</taxon>
        <taxon>Cyanobacteriota</taxon>
        <taxon>Cyanophyceae</taxon>
        <taxon>Oscillatoriophycideae</taxon>
        <taxon>Aerosakkonematales</taxon>
        <taxon>Aerosakkonemataceae</taxon>
        <taxon>Aerosakkonema</taxon>
    </lineage>
</organism>
<dbReference type="InterPro" id="IPR019734">
    <property type="entry name" value="TPR_rpt"/>
</dbReference>
<keyword evidence="1" id="KW-0802">TPR repeat</keyword>
<proteinExistence type="predicted"/>
<evidence type="ECO:0000313" key="5">
    <source>
        <dbReference type="Proteomes" id="UP000641646"/>
    </source>
</evidence>
<feature type="repeat" description="TPR" evidence="1">
    <location>
        <begin position="407"/>
        <end position="440"/>
    </location>
</feature>
<feature type="repeat" description="TPR" evidence="1">
    <location>
        <begin position="247"/>
        <end position="280"/>
    </location>
</feature>
<accession>A0A926VIM6</accession>
<dbReference type="InterPro" id="IPR011990">
    <property type="entry name" value="TPR-like_helical_dom_sf"/>
</dbReference>
<dbReference type="Pfam" id="PF13424">
    <property type="entry name" value="TPR_12"/>
    <property type="match status" value="5"/>
</dbReference>
<keyword evidence="5" id="KW-1185">Reference proteome</keyword>
<dbReference type="Gene3D" id="1.25.40.10">
    <property type="entry name" value="Tetratricopeptide repeat domain"/>
    <property type="match status" value="3"/>
</dbReference>
<dbReference type="Pfam" id="PF10579">
    <property type="entry name" value="Rapsyn_N"/>
    <property type="match status" value="1"/>
</dbReference>
<sequence length="1004" mass="111534">MQLQRIGLSVIVTLLFTILASHPVPLLMRFSTLQVLAQTTDGQKVEGERLLRQGLEQYQRGQLEAAMQSWEQALNIYRELKDKGAELAILAGLGSGYLQLRNYTKALEYQQQRLAIAQELKDPQLLGEALVNLGAIYQLLGNYNKAIEYYQPALAIAQELRNLPWLSTTIAGLSIAYSSLGDYEKAIEYLQKDLEIKRSLNDRKGEESTLGALGAAYHSLGNYYKAIEYFQESLEITRELNDRQAELSSLTDIGTAYENLGDYSKAIEYHQQSLIIAQELKNREAEGYVLANIGLVYHDLGDYGKAIEFQQQSLTIAQETKDREAEAVAVSRLGLIYAAIGDYSKAIEWHQQHLVIERERHDLEGQITALGNLGIAYKNLKDYPKAIDYYQQSLTIAQQVKNPQNKQGILGNLGVVYFEQGDYTRAIQLYQESLSIAREIKDRQSEGDILGNLGAAYNGLRDYAKAIDYHQQFLKITQEIGDRQGEAIALNNLGVSLFRSGNLAEAEKNLRLGIKVLDSIRSGLGNRDSEKVSIFEIQGRTYRALQEVLIAQNKIHEALEIAEGGRARAFIDLLTSRLSSQSPINSPITYPSLVEIQQISKTQKATIVVYSIISDSRKESNLFIWVIKPTGDVTFRQFDLKELEREKRTIANLVPRVRQAIGVRSGANTNEAAFKPGDRIHFKGENRNSEPWEVVSFDPQNGILMVRHPSFATTSVIPKSINDVEDFGQTSLQQLHQILIEPIADLLPKNPSDRVIFIPQGELFLVPFPALQDKDGKYLIEKHTILTAPSIQVLDLTRKQRQRLANSTAKDVLVVGNPSPMPAPFQPLEYAEPEAKAIANLLNTNAITGTQATESAIVAQMSNAKMIHLATHGQFDDIRGLGSAIALAPSGKDDGLLTAEEILNLKLNAELVVLSACDTGRGRLTGDGVIGLSRSLISAGVPSVIVSLWKVPDNTTSGLMVEFYRQLKGNPDKAQALRQAMLITMQQHPNPRDWAAFTLIGEAE</sequence>
<feature type="domain" description="CHAT" evidence="3">
    <location>
        <begin position="730"/>
        <end position="1002"/>
    </location>
</feature>
<reference evidence="4" key="2">
    <citation type="submission" date="2020-08" db="EMBL/GenBank/DDBJ databases">
        <authorList>
            <person name="Chen M."/>
            <person name="Teng W."/>
            <person name="Zhao L."/>
            <person name="Hu C."/>
            <person name="Zhou Y."/>
            <person name="Han B."/>
            <person name="Song L."/>
            <person name="Shu W."/>
        </authorList>
    </citation>
    <scope>NUCLEOTIDE SEQUENCE</scope>
    <source>
        <strain evidence="4">FACHB-1375</strain>
    </source>
</reference>
<dbReference type="PANTHER" id="PTHR10098:SF108">
    <property type="entry name" value="TETRATRICOPEPTIDE REPEAT PROTEIN 28"/>
    <property type="match status" value="1"/>
</dbReference>
<dbReference type="RefSeq" id="WP_190471144.1">
    <property type="nucleotide sequence ID" value="NZ_JACJPW010000087.1"/>
</dbReference>
<dbReference type="GO" id="GO:0033130">
    <property type="term" value="F:acetylcholine receptor binding"/>
    <property type="evidence" value="ECO:0007669"/>
    <property type="project" value="InterPro"/>
</dbReference>
<name>A0A926VIM6_9CYAN</name>